<dbReference type="InterPro" id="IPR011009">
    <property type="entry name" value="Kinase-like_dom_sf"/>
</dbReference>
<dbReference type="OrthoDB" id="5584477at2759"/>
<reference evidence="2" key="2">
    <citation type="submission" date="2016-05" db="EMBL/GenBank/DDBJ databases">
        <title>Comparative analysis highlights variable genome content of wheat rusts and divergence of the mating loci.</title>
        <authorList>
            <person name="Cuomo C.A."/>
            <person name="Bakkeren G."/>
            <person name="Szabo L."/>
            <person name="Khalil H."/>
            <person name="Joly D."/>
            <person name="Goldberg J."/>
            <person name="Young S."/>
            <person name="Zeng Q."/>
            <person name="Fellers J."/>
        </authorList>
    </citation>
    <scope>NUCLEOTIDE SEQUENCE [LARGE SCALE GENOMIC DNA]</scope>
    <source>
        <strain evidence="2">1-1 BBBD Race 1</strain>
    </source>
</reference>
<dbReference type="STRING" id="630390.A0A180G7P0"/>
<name>A0A180G7P0_PUCT1</name>
<organism evidence="2">
    <name type="scientific">Puccinia triticina (isolate 1-1 / race 1 (BBBD))</name>
    <name type="common">Brown leaf rust fungus</name>
    <dbReference type="NCBI Taxonomy" id="630390"/>
    <lineage>
        <taxon>Eukaryota</taxon>
        <taxon>Fungi</taxon>
        <taxon>Dikarya</taxon>
        <taxon>Basidiomycota</taxon>
        <taxon>Pucciniomycotina</taxon>
        <taxon>Pucciniomycetes</taxon>
        <taxon>Pucciniales</taxon>
        <taxon>Pucciniaceae</taxon>
        <taxon>Puccinia</taxon>
    </lineage>
</organism>
<evidence type="ECO:0000313" key="3">
    <source>
        <dbReference type="EnsemblFungi" id="PTTG_11737-t43_1-p1"/>
    </source>
</evidence>
<sequence length="700" mass="80063">MEQEPESLHNNLRNSLTSQGISTVEQFFGLDESEIKKHILSLEVKILPSDFTFFLFEYRLAMSSLAHTGYFENFKPFITVVLANEPTSNEEMLELVYEGFSAPRNGPSAWINSSASDLMMYTSSYNVCQFRSVLELQRKGVMYPDVPGLVEHFIWQHHIAPMLLLQHHESFVNQRFEEGITDPSEPVMSNWIGTLVEHCSTWLKKETPTHHHSRTWRAWPSDLKHSDGARKLHYAITSRFCRDILVPVVLNNNESDSQQADLCLVKQVSEVFIAQPTQSYAIGFTMCGTFMRLWQFDRSGAIGSESFNIIGTKENLSKFLALILLFLMSSKQVLGFDPTIIDIDGQAPINTRRTQKIQLQTQPNPQELVIDCPLYRESGICGRGTTCWQAHLSGDESEKFVIKDSWQPLEQREEGSILRDVTEKNVPHVVRYHHHETVHVASQIVDIESHLRGGINFKSGEEIRPTDASDDLQEQESKGFINRVHRRLVLKDVGQPIWTVDSPIHLLEALEGCIKGHQALLKAGYLHRDISINNLMIDNQTTDPDRKYFLIDLDGAVAYPIVNEEDRDPRYGTKVFVSFNLLLKDKPRDFVDDLESFFWVLMWICVNHPANQSKNSWMSGWKECGPMTLGSIKSGTIMNLHSRLFEFTDHYQQSQPIVDCVIEFANVMRSPDVREKDSARLYGEILDIFQKAQGKPVEGQ</sequence>
<proteinExistence type="predicted"/>
<evidence type="ECO:0000313" key="2">
    <source>
        <dbReference type="EMBL" id="OAV88624.1"/>
    </source>
</evidence>
<evidence type="ECO:0000259" key="1">
    <source>
        <dbReference type="Pfam" id="PF17667"/>
    </source>
</evidence>
<dbReference type="PANTHER" id="PTHR38248">
    <property type="entry name" value="FUNK1 6"/>
    <property type="match status" value="1"/>
</dbReference>
<dbReference type="Pfam" id="PF17667">
    <property type="entry name" value="Pkinase_fungal"/>
    <property type="match status" value="1"/>
</dbReference>
<dbReference type="Gene3D" id="1.10.510.10">
    <property type="entry name" value="Transferase(Phosphotransferase) domain 1"/>
    <property type="match status" value="1"/>
</dbReference>
<feature type="domain" description="Fungal-type protein kinase" evidence="1">
    <location>
        <begin position="241"/>
        <end position="605"/>
    </location>
</feature>
<dbReference type="EnsemblFungi" id="PTTG_11737-t43_1">
    <property type="protein sequence ID" value="PTTG_11737-t43_1-p1"/>
    <property type="gene ID" value="PTTG_11737"/>
</dbReference>
<dbReference type="AlphaFoldDB" id="A0A180G7P0"/>
<reference evidence="3 4" key="3">
    <citation type="journal article" date="2017" name="G3 (Bethesda)">
        <title>Comparative analysis highlights variable genome content of wheat rusts and divergence of the mating loci.</title>
        <authorList>
            <person name="Cuomo C.A."/>
            <person name="Bakkeren G."/>
            <person name="Khalil H.B."/>
            <person name="Panwar V."/>
            <person name="Joly D."/>
            <person name="Linning R."/>
            <person name="Sakthikumar S."/>
            <person name="Song X."/>
            <person name="Adiconis X."/>
            <person name="Fan L."/>
            <person name="Goldberg J.M."/>
            <person name="Levin J.Z."/>
            <person name="Young S."/>
            <person name="Zeng Q."/>
            <person name="Anikster Y."/>
            <person name="Bruce M."/>
            <person name="Wang M."/>
            <person name="Yin C."/>
            <person name="McCallum B."/>
            <person name="Szabo L.J."/>
            <person name="Hulbert S."/>
            <person name="Chen X."/>
            <person name="Fellers J.P."/>
        </authorList>
    </citation>
    <scope>NUCLEOTIDE SEQUENCE</scope>
    <source>
        <strain evidence="3">isolate 1-1 / race 1 (BBBD)</strain>
        <strain evidence="4">Isolate 1-1 / race 1 (BBBD)</strain>
    </source>
</reference>
<dbReference type="PROSITE" id="PS00109">
    <property type="entry name" value="PROTEIN_KINASE_TYR"/>
    <property type="match status" value="1"/>
</dbReference>
<dbReference type="PANTHER" id="PTHR38248:SF2">
    <property type="entry name" value="FUNK1 11"/>
    <property type="match status" value="1"/>
</dbReference>
<dbReference type="InterPro" id="IPR040976">
    <property type="entry name" value="Pkinase_fungal"/>
</dbReference>
<reference evidence="2" key="1">
    <citation type="submission" date="2009-11" db="EMBL/GenBank/DDBJ databases">
        <authorList>
            <consortium name="The Broad Institute Genome Sequencing Platform"/>
            <person name="Ward D."/>
            <person name="Feldgarden M."/>
            <person name="Earl A."/>
            <person name="Young S.K."/>
            <person name="Zeng Q."/>
            <person name="Koehrsen M."/>
            <person name="Alvarado L."/>
            <person name="Berlin A."/>
            <person name="Bochicchio J."/>
            <person name="Borenstein D."/>
            <person name="Chapman S.B."/>
            <person name="Chen Z."/>
            <person name="Engels R."/>
            <person name="Freedman E."/>
            <person name="Gellesch M."/>
            <person name="Goldberg J."/>
            <person name="Griggs A."/>
            <person name="Gujja S."/>
            <person name="Heilman E."/>
            <person name="Heiman D."/>
            <person name="Hepburn T."/>
            <person name="Howarth C."/>
            <person name="Jen D."/>
            <person name="Larson L."/>
            <person name="Lewis B."/>
            <person name="Mehta T."/>
            <person name="Park D."/>
            <person name="Pearson M."/>
            <person name="Roberts A."/>
            <person name="Saif S."/>
            <person name="Shea T."/>
            <person name="Shenoy N."/>
            <person name="Sisk P."/>
            <person name="Stolte C."/>
            <person name="Sykes S."/>
            <person name="Thomson T."/>
            <person name="Walk T."/>
            <person name="White J."/>
            <person name="Yandava C."/>
            <person name="Izard J."/>
            <person name="Baranova O.V."/>
            <person name="Blanton J.M."/>
            <person name="Tanner A.C."/>
            <person name="Dewhirst F.E."/>
            <person name="Haas B."/>
            <person name="Nusbaum C."/>
            <person name="Birren B."/>
        </authorList>
    </citation>
    <scope>NUCLEOTIDE SEQUENCE [LARGE SCALE GENOMIC DNA]</scope>
    <source>
        <strain evidence="2">1-1 BBBD Race 1</strain>
    </source>
</reference>
<accession>A0A180G7P0</accession>
<keyword evidence="4" id="KW-1185">Reference proteome</keyword>
<dbReference type="EMBL" id="ADAS02000163">
    <property type="protein sequence ID" value="OAV88624.1"/>
    <property type="molecule type" value="Genomic_DNA"/>
</dbReference>
<dbReference type="GO" id="GO:0004672">
    <property type="term" value="F:protein kinase activity"/>
    <property type="evidence" value="ECO:0007669"/>
    <property type="project" value="InterPro"/>
</dbReference>
<gene>
    <name evidence="2" type="ORF">PTTG_11737</name>
</gene>
<protein>
    <submittedName>
        <fullName evidence="3">Non-specific serine/threonine protein kinase</fullName>
    </submittedName>
</protein>
<reference evidence="3" key="4">
    <citation type="submission" date="2025-05" db="UniProtKB">
        <authorList>
            <consortium name="EnsemblFungi"/>
        </authorList>
    </citation>
    <scope>IDENTIFICATION</scope>
    <source>
        <strain evidence="3">isolate 1-1 / race 1 (BBBD)</strain>
    </source>
</reference>
<evidence type="ECO:0000313" key="4">
    <source>
        <dbReference type="Proteomes" id="UP000005240"/>
    </source>
</evidence>
<dbReference type="VEuPathDB" id="FungiDB:PTTG_11737"/>
<dbReference type="Proteomes" id="UP000005240">
    <property type="component" value="Unassembled WGS sequence"/>
</dbReference>
<dbReference type="InterPro" id="IPR008266">
    <property type="entry name" value="Tyr_kinase_AS"/>
</dbReference>
<dbReference type="SUPFAM" id="SSF56112">
    <property type="entry name" value="Protein kinase-like (PK-like)"/>
    <property type="match status" value="1"/>
</dbReference>